<name>A0A6J1S2N9_FRAOC</name>
<protein>
    <submittedName>
        <fullName evidence="2">Uncharacterized protein LOC113202854</fullName>
    </submittedName>
</protein>
<accession>A0A6J1S2N9</accession>
<dbReference type="OrthoDB" id="10502400at2759"/>
<dbReference type="AlphaFoldDB" id="A0A6J1S2N9"/>
<reference evidence="2" key="1">
    <citation type="submission" date="2025-08" db="UniProtKB">
        <authorList>
            <consortium name="RefSeq"/>
        </authorList>
    </citation>
    <scope>IDENTIFICATION</scope>
    <source>
        <tissue evidence="2">Whole organism</tissue>
    </source>
</reference>
<sequence>MGTMGPVLAACPPSVGPADALLQGYRHCLREALRHLVEHENTPTADPRVLALTTHLARRQAALELDEELRRRQLEQLEQQHLRRRLLDHYFRGVDLHCMASPGAR</sequence>
<dbReference type="Gene3D" id="6.10.250.980">
    <property type="match status" value="1"/>
</dbReference>
<dbReference type="Proteomes" id="UP000504606">
    <property type="component" value="Unplaced"/>
</dbReference>
<dbReference type="SUPFAM" id="SSF158457">
    <property type="entry name" value="Orange domain-like"/>
    <property type="match status" value="1"/>
</dbReference>
<evidence type="ECO:0000313" key="2">
    <source>
        <dbReference type="RefSeq" id="XP_026273081.1"/>
    </source>
</evidence>
<gene>
    <name evidence="2" type="primary">LOC113202854</name>
</gene>
<dbReference type="GeneID" id="113202854"/>
<proteinExistence type="predicted"/>
<evidence type="ECO:0000313" key="1">
    <source>
        <dbReference type="Proteomes" id="UP000504606"/>
    </source>
</evidence>
<keyword evidence="1" id="KW-1185">Reference proteome</keyword>
<dbReference type="RefSeq" id="XP_026273081.1">
    <property type="nucleotide sequence ID" value="XM_026417296.2"/>
</dbReference>
<dbReference type="KEGG" id="foc:113202854"/>
<organism evidence="1 2">
    <name type="scientific">Frankliniella occidentalis</name>
    <name type="common">Western flower thrips</name>
    <name type="synonym">Euthrips occidentalis</name>
    <dbReference type="NCBI Taxonomy" id="133901"/>
    <lineage>
        <taxon>Eukaryota</taxon>
        <taxon>Metazoa</taxon>
        <taxon>Ecdysozoa</taxon>
        <taxon>Arthropoda</taxon>
        <taxon>Hexapoda</taxon>
        <taxon>Insecta</taxon>
        <taxon>Pterygota</taxon>
        <taxon>Neoptera</taxon>
        <taxon>Paraneoptera</taxon>
        <taxon>Thysanoptera</taxon>
        <taxon>Terebrantia</taxon>
        <taxon>Thripoidea</taxon>
        <taxon>Thripidae</taxon>
        <taxon>Frankliniella</taxon>
    </lineage>
</organism>